<dbReference type="AlphaFoldDB" id="A0A927CJ33"/>
<proteinExistence type="predicted"/>
<protein>
    <submittedName>
        <fullName evidence="3">Lysophospholipase</fullName>
    </submittedName>
</protein>
<dbReference type="EMBL" id="JACXIY010000013">
    <property type="protein sequence ID" value="MBD2869023.1"/>
    <property type="molecule type" value="Genomic_DNA"/>
</dbReference>
<gene>
    <name evidence="3" type="ORF">IDH41_10570</name>
</gene>
<dbReference type="PANTHER" id="PTHR30383:SF5">
    <property type="entry name" value="SGNH HYDROLASE-TYPE ESTERASE DOMAIN-CONTAINING PROTEIN"/>
    <property type="match status" value="1"/>
</dbReference>
<dbReference type="InterPro" id="IPR051532">
    <property type="entry name" value="Ester_Hydrolysis_Enzymes"/>
</dbReference>
<dbReference type="Gene3D" id="3.40.50.1110">
    <property type="entry name" value="SGNH hydrolase"/>
    <property type="match status" value="1"/>
</dbReference>
<evidence type="ECO:0000259" key="2">
    <source>
        <dbReference type="Pfam" id="PF13472"/>
    </source>
</evidence>
<dbReference type="SUPFAM" id="SSF52266">
    <property type="entry name" value="SGNH hydrolase"/>
    <property type="match status" value="1"/>
</dbReference>
<evidence type="ECO:0000313" key="4">
    <source>
        <dbReference type="Proteomes" id="UP000632125"/>
    </source>
</evidence>
<accession>A0A927CJ33</accession>
<dbReference type="Proteomes" id="UP000632125">
    <property type="component" value="Unassembled WGS sequence"/>
</dbReference>
<organism evidence="3 4">
    <name type="scientific">Paenibacillus arenilitoris</name>
    <dbReference type="NCBI Taxonomy" id="2772299"/>
    <lineage>
        <taxon>Bacteria</taxon>
        <taxon>Bacillati</taxon>
        <taxon>Bacillota</taxon>
        <taxon>Bacilli</taxon>
        <taxon>Bacillales</taxon>
        <taxon>Paenibacillaceae</taxon>
        <taxon>Paenibacillus</taxon>
    </lineage>
</organism>
<feature type="chain" id="PRO_5039217048" evidence="1">
    <location>
        <begin position="23"/>
        <end position="226"/>
    </location>
</feature>
<dbReference type="InterPro" id="IPR013830">
    <property type="entry name" value="SGNH_hydro"/>
</dbReference>
<comment type="caution">
    <text evidence="3">The sequence shown here is derived from an EMBL/GenBank/DDBJ whole genome shotgun (WGS) entry which is preliminary data.</text>
</comment>
<keyword evidence="4" id="KW-1185">Reference proteome</keyword>
<evidence type="ECO:0000313" key="3">
    <source>
        <dbReference type="EMBL" id="MBD2869023.1"/>
    </source>
</evidence>
<evidence type="ECO:0000256" key="1">
    <source>
        <dbReference type="SAM" id="SignalP"/>
    </source>
</evidence>
<dbReference type="Pfam" id="PF13472">
    <property type="entry name" value="Lipase_GDSL_2"/>
    <property type="match status" value="1"/>
</dbReference>
<feature type="domain" description="SGNH hydrolase-type esterase" evidence="2">
    <location>
        <begin position="56"/>
        <end position="208"/>
    </location>
</feature>
<dbReference type="InterPro" id="IPR036514">
    <property type="entry name" value="SGNH_hydro_sf"/>
</dbReference>
<keyword evidence="1" id="KW-0732">Signal</keyword>
<dbReference type="PANTHER" id="PTHR30383">
    <property type="entry name" value="THIOESTERASE 1/PROTEASE 1/LYSOPHOSPHOLIPASE L1"/>
    <property type="match status" value="1"/>
</dbReference>
<dbReference type="PROSITE" id="PS51257">
    <property type="entry name" value="PROKAR_LIPOPROTEIN"/>
    <property type="match status" value="1"/>
</dbReference>
<dbReference type="GO" id="GO:0004622">
    <property type="term" value="F:phosphatidylcholine lysophospholipase activity"/>
    <property type="evidence" value="ECO:0007669"/>
    <property type="project" value="TreeGrafter"/>
</dbReference>
<reference evidence="3" key="1">
    <citation type="submission" date="2020-09" db="EMBL/GenBank/DDBJ databases">
        <title>A novel bacterium of genus Paenibacillus, isolated from South China Sea.</title>
        <authorList>
            <person name="Huang H."/>
            <person name="Mo K."/>
            <person name="Hu Y."/>
        </authorList>
    </citation>
    <scope>NUCLEOTIDE SEQUENCE</scope>
    <source>
        <strain evidence="3">IB182493</strain>
    </source>
</reference>
<sequence>MGMGKKGTGMLLIGLVALLATACGNEGRPPALIDKEPGDSEPVQAAYTSLYETSVFLGDSITEGLAYHDALNEENVLAGAGKTAQFALENVEELAKRKPEHIFIQLGSDDLLWPTDDPKSYSLAYYAQLIDGIKDRLPDAAVTLLSVTPVTEEATRKEPRYRNIGDYNEGLKELAAREDVGYVDLSPLTAEHADLYDADGIHFQAEFYPILLDYLKDELDRRSGAQ</sequence>
<name>A0A927CJ33_9BACL</name>
<feature type="signal peptide" evidence="1">
    <location>
        <begin position="1"/>
        <end position="22"/>
    </location>
</feature>